<evidence type="ECO:0000256" key="2">
    <source>
        <dbReference type="ARBA" id="ARBA00003297"/>
    </source>
</evidence>
<dbReference type="InterPro" id="IPR010086">
    <property type="entry name" value="Flavodoxin_lc"/>
</dbReference>
<evidence type="ECO:0000256" key="8">
    <source>
        <dbReference type="ARBA" id="ARBA00022982"/>
    </source>
</evidence>
<protein>
    <recommendedName>
        <fullName evidence="4 9">Flavodoxin</fullName>
    </recommendedName>
</protein>
<dbReference type="Pfam" id="PF00258">
    <property type="entry name" value="Flavodoxin_1"/>
    <property type="match status" value="1"/>
</dbReference>
<dbReference type="PANTHER" id="PTHR42809">
    <property type="entry name" value="FLAVODOXIN 2"/>
    <property type="match status" value="1"/>
</dbReference>
<dbReference type="NCBIfam" id="TIGR01752">
    <property type="entry name" value="flav_long"/>
    <property type="match status" value="1"/>
</dbReference>
<dbReference type="InterPro" id="IPR050619">
    <property type="entry name" value="Flavodoxin"/>
</dbReference>
<evidence type="ECO:0000256" key="9">
    <source>
        <dbReference type="PIRNR" id="PIRNR038996"/>
    </source>
</evidence>
<dbReference type="RefSeq" id="WP_106167802.1">
    <property type="nucleotide sequence ID" value="NZ_JAVKZF010000005.1"/>
</dbReference>
<dbReference type="NCBIfam" id="NF006739">
    <property type="entry name" value="PRK09267.1-5"/>
    <property type="match status" value="1"/>
</dbReference>
<comment type="cofactor">
    <cofactor evidence="1 9">
        <name>FMN</name>
        <dbReference type="ChEBI" id="CHEBI:58210"/>
    </cofactor>
</comment>
<dbReference type="PROSITE" id="PS50902">
    <property type="entry name" value="FLAVODOXIN_LIKE"/>
    <property type="match status" value="1"/>
</dbReference>
<dbReference type="PANTHER" id="PTHR42809:SF1">
    <property type="entry name" value="FLAVODOXIN 1"/>
    <property type="match status" value="1"/>
</dbReference>
<evidence type="ECO:0000256" key="3">
    <source>
        <dbReference type="ARBA" id="ARBA00005267"/>
    </source>
</evidence>
<dbReference type="Gene3D" id="3.40.50.360">
    <property type="match status" value="1"/>
</dbReference>
<sequence length="170" mass="19055">MAKIGLFFGTQTSNTQTAAETIQKEFGGNTVVNLNDVSKAEPNDFNNYSYIIVGCPTWNVGELQSDWEDFYDELDNIDFTSKKVAYFGEGDQVGYPDTFQDAMGMLEEKIVERGGETVGYWSTDGYEFTDSKALRDGKFVGLALDEDNQSDLTDERIKAWVAQLKQDFGI</sequence>
<evidence type="ECO:0000256" key="6">
    <source>
        <dbReference type="ARBA" id="ARBA00022630"/>
    </source>
</evidence>
<evidence type="ECO:0000256" key="5">
    <source>
        <dbReference type="ARBA" id="ARBA00022448"/>
    </source>
</evidence>
<keyword evidence="7 9" id="KW-0288">FMN</keyword>
<evidence type="ECO:0000256" key="1">
    <source>
        <dbReference type="ARBA" id="ARBA00001917"/>
    </source>
</evidence>
<keyword evidence="8 9" id="KW-0249">Electron transport</keyword>
<keyword evidence="12" id="KW-1185">Reference proteome</keyword>
<name>A0AB37UC85_9CYAN</name>
<dbReference type="SUPFAM" id="SSF52218">
    <property type="entry name" value="Flavoproteins"/>
    <property type="match status" value="1"/>
</dbReference>
<reference evidence="11 12" key="1">
    <citation type="journal article" date="2019" name="Genome Biol. Evol.">
        <title>Day and night: Metabolic profiles and evolutionary relationships of six axenic non-marine cyanobacteria.</title>
        <authorList>
            <person name="Will S.E."/>
            <person name="Henke P."/>
            <person name="Boedeker C."/>
            <person name="Huang S."/>
            <person name="Brinkmann H."/>
            <person name="Rohde M."/>
            <person name="Jarek M."/>
            <person name="Friedl T."/>
            <person name="Seufert S."/>
            <person name="Schumacher M."/>
            <person name="Overmann J."/>
            <person name="Neumann-Schaal M."/>
            <person name="Petersen J."/>
        </authorList>
    </citation>
    <scope>NUCLEOTIDE SEQUENCE [LARGE SCALE GENOMIC DNA]</scope>
    <source>
        <strain evidence="11 12">SAG 39.79</strain>
    </source>
</reference>
<accession>A0AB37UC85</accession>
<dbReference type="NCBIfam" id="NF006738">
    <property type="entry name" value="PRK09267.1-4"/>
    <property type="match status" value="1"/>
</dbReference>
<feature type="domain" description="Flavodoxin-like" evidence="10">
    <location>
        <begin position="4"/>
        <end position="165"/>
    </location>
</feature>
<dbReference type="InterPro" id="IPR008254">
    <property type="entry name" value="Flavodoxin/NO_synth"/>
</dbReference>
<keyword evidence="6 9" id="KW-0285">Flavoprotein</keyword>
<evidence type="ECO:0000256" key="7">
    <source>
        <dbReference type="ARBA" id="ARBA00022643"/>
    </source>
</evidence>
<gene>
    <name evidence="11" type="primary">isiB</name>
    <name evidence="11" type="ORF">DSM107010_58330</name>
</gene>
<dbReference type="GO" id="GO:0010181">
    <property type="term" value="F:FMN binding"/>
    <property type="evidence" value="ECO:0007669"/>
    <property type="project" value="UniProtKB-UniRule"/>
</dbReference>
<dbReference type="EMBL" id="RSCK01000088">
    <property type="protein sequence ID" value="RUT04196.1"/>
    <property type="molecule type" value="Genomic_DNA"/>
</dbReference>
<dbReference type="AlphaFoldDB" id="A0AB37UC85"/>
<comment type="caution">
    <text evidence="11">The sequence shown here is derived from an EMBL/GenBank/DDBJ whole genome shotgun (WGS) entry which is preliminary data.</text>
</comment>
<evidence type="ECO:0000313" key="12">
    <source>
        <dbReference type="Proteomes" id="UP000282574"/>
    </source>
</evidence>
<proteinExistence type="inferred from homology"/>
<evidence type="ECO:0000259" key="10">
    <source>
        <dbReference type="PROSITE" id="PS50902"/>
    </source>
</evidence>
<dbReference type="InterPro" id="IPR029039">
    <property type="entry name" value="Flavoprotein-like_sf"/>
</dbReference>
<comment type="function">
    <text evidence="2 9">Low-potential electron donor to a number of redox enzymes.</text>
</comment>
<organism evidence="11 12">
    <name type="scientific">Chroococcidiopsis cubana SAG 39.79</name>
    <dbReference type="NCBI Taxonomy" id="388085"/>
    <lineage>
        <taxon>Bacteria</taxon>
        <taxon>Bacillati</taxon>
        <taxon>Cyanobacteriota</taxon>
        <taxon>Cyanophyceae</taxon>
        <taxon>Chroococcidiopsidales</taxon>
        <taxon>Chroococcidiopsidaceae</taxon>
        <taxon>Chroococcidiopsis</taxon>
    </lineage>
</organism>
<evidence type="ECO:0000313" key="11">
    <source>
        <dbReference type="EMBL" id="RUT04196.1"/>
    </source>
</evidence>
<comment type="similarity">
    <text evidence="3 9">Belongs to the flavodoxin family.</text>
</comment>
<dbReference type="Proteomes" id="UP000282574">
    <property type="component" value="Unassembled WGS sequence"/>
</dbReference>
<keyword evidence="5 9" id="KW-0813">Transport</keyword>
<dbReference type="GO" id="GO:0009055">
    <property type="term" value="F:electron transfer activity"/>
    <property type="evidence" value="ECO:0007669"/>
    <property type="project" value="UniProtKB-UniRule"/>
</dbReference>
<evidence type="ECO:0000256" key="4">
    <source>
        <dbReference type="ARBA" id="ARBA00017869"/>
    </source>
</evidence>
<dbReference type="PIRSF" id="PIRSF038996">
    <property type="entry name" value="FldA"/>
    <property type="match status" value="1"/>
</dbReference>
<dbReference type="NCBIfam" id="NF006736">
    <property type="entry name" value="PRK09267.1-2"/>
    <property type="match status" value="1"/>
</dbReference>